<name>D0U217_9CAUD</name>
<dbReference type="OrthoDB" id="32820at10239"/>
<proteinExistence type="predicted"/>
<sequence>MGVDLEIGGESEYSASGISVVEDATSVDVANPSGGFGQINFSIPQRFAKTFSGSVKNLGKRLKGKRVRVAESSKGETVGVIRASTYANGRVSVSADARTSELVVRRKAQPHVGTIESALIYYFGLAGVTGNYVIDAAIAKKPVVLRGFDEEIYTFITKRFAPAYQFEVSFVGDNIVARPLRGRVAENYRDSEVSWAQDDGEVARKVEIHYYNNEAREDVLAYPEGGWNEDVQIYQVDAEEIVEMEVELESSLTSITPPVPVDFVDQFDTRSVYSITANDNLPYKAAQWRDGGGRLEVTIGDDSKSLKIKIVGPSDKEHAPYRIAMSSGDESYSSLRIRGAGVFGKDEVLVIETGISQDRAPNEIGVTVENDAISTLEQAQDLAPWVLARYLGYSDTITVKTTGINRKGETGSYRYPTIADFNRENAGRTIAQFNAIWAGKSIGDFNKYQRSLVADDFANQAYGNVAGARVLRDDAWYRISSATSSESGVTYSAAADTTVADFNDIWRGRSIAEFNAEWIGESIADFNVAPLRRYVPDLEYYPVPPIVVPPAPSVPDDPDAPIDYSALNFSFVGDSLAWQWEIWKDMFSELYPSSNFALQATPGYTDAEAAAYQGGVPATLNFSGNQIPAGVLPVFVTPDVNVLASPGRNGVRTATGIVSGIKGTLTSTKTEGSYVHTFTRLESGNAATIPDAGAKFNIGMQLKNRIMFIMTARNSFLTENPDSVISRIKAMMAFNGRNTKDHFVFEIPPKESDLPDTADRIKLDAMNAALKAAFPDNWISSATYLRTLTTLAVAGIAATATDQQNLINKMTFKSFRLDTLHYNRIAYETLLNLVIPGLRLRGYPPITDQPGMGYGRKLFGVDPYGDPTETEEPETGFGTGGFGQGPFGGSVGETITPAGFGEGAYGSGEFGK</sequence>
<evidence type="ECO:0000313" key="2">
    <source>
        <dbReference type="Proteomes" id="UP000002628"/>
    </source>
</evidence>
<dbReference type="KEGG" id="vg:8684219"/>
<evidence type="ECO:0000313" key="1">
    <source>
        <dbReference type="EMBL" id="ACY35929.1"/>
    </source>
</evidence>
<reference evidence="1 2" key="1">
    <citation type="journal article" date="2010" name="Microbiology">
        <title>The endolysins of bacteriophages CMP1 and CN77 are specific for the lysis of Clavibacter michiganensis strains.</title>
        <authorList>
            <person name="Wittmann J."/>
            <person name="Eichenlaub R."/>
            <person name="Dreiseikelmann B."/>
        </authorList>
    </citation>
    <scope>NUCLEOTIDE SEQUENCE [LARGE SCALE GENOMIC DNA]</scope>
</reference>
<gene>
    <name evidence="1" type="ORF">CMP1-33</name>
</gene>
<dbReference type="Proteomes" id="UP000002628">
    <property type="component" value="Segment"/>
</dbReference>
<accession>D0U217</accession>
<protein>
    <recommendedName>
        <fullName evidence="3">Minor tail protein</fullName>
    </recommendedName>
</protein>
<keyword evidence="2" id="KW-1185">Reference proteome</keyword>
<dbReference type="EMBL" id="GQ241246">
    <property type="protein sequence ID" value="ACY35929.1"/>
    <property type="molecule type" value="Genomic_DNA"/>
</dbReference>
<organism evidence="1 2">
    <name type="scientific">Clavibacter phage CMP1</name>
    <dbReference type="NCBI Taxonomy" id="686439"/>
    <lineage>
        <taxon>Viruses</taxon>
        <taxon>Duplodnaviria</taxon>
        <taxon>Heunggongvirae</taxon>
        <taxon>Uroviricota</taxon>
        <taxon>Caudoviricetes</taxon>
        <taxon>Cimpunavirus</taxon>
        <taxon>Cimpunavirus CMP1</taxon>
    </lineage>
</organism>
<dbReference type="RefSeq" id="YP_003359124.1">
    <property type="nucleotide sequence ID" value="NC_013698.1"/>
</dbReference>
<evidence type="ECO:0008006" key="3">
    <source>
        <dbReference type="Google" id="ProtNLM"/>
    </source>
</evidence>
<dbReference type="GeneID" id="8684219"/>